<evidence type="ECO:0000256" key="1">
    <source>
        <dbReference type="RuleBase" id="RU000363"/>
    </source>
</evidence>
<dbReference type="PANTHER" id="PTHR43544">
    <property type="entry name" value="SHORT-CHAIN DEHYDROGENASE/REDUCTASE"/>
    <property type="match status" value="1"/>
</dbReference>
<evidence type="ECO:0000313" key="4">
    <source>
        <dbReference type="Proteomes" id="UP001174136"/>
    </source>
</evidence>
<dbReference type="InterPro" id="IPR002347">
    <property type="entry name" value="SDR_fam"/>
</dbReference>
<evidence type="ECO:0000313" key="3">
    <source>
        <dbReference type="EMBL" id="KAK0135244.1"/>
    </source>
</evidence>
<dbReference type="SMART" id="SM00822">
    <property type="entry name" value="PKS_KR"/>
    <property type="match status" value="1"/>
</dbReference>
<dbReference type="GO" id="GO:0016491">
    <property type="term" value="F:oxidoreductase activity"/>
    <property type="evidence" value="ECO:0007669"/>
    <property type="project" value="TreeGrafter"/>
</dbReference>
<dbReference type="InterPro" id="IPR051468">
    <property type="entry name" value="Fungal_SecMetab_SDRs"/>
</dbReference>
<evidence type="ECO:0000259" key="2">
    <source>
        <dbReference type="SMART" id="SM00822"/>
    </source>
</evidence>
<dbReference type="Pfam" id="PF00106">
    <property type="entry name" value="adh_short"/>
    <property type="match status" value="1"/>
</dbReference>
<dbReference type="InterPro" id="IPR057326">
    <property type="entry name" value="KR_dom"/>
</dbReference>
<dbReference type="SUPFAM" id="SSF51735">
    <property type="entry name" value="NAD(P)-binding Rossmann-fold domains"/>
    <property type="match status" value="1"/>
</dbReference>
<gene>
    <name evidence="3" type="ORF">N1851_028901</name>
</gene>
<accession>A0AA47M838</accession>
<dbReference type="EMBL" id="JAOPHQ010005446">
    <property type="protein sequence ID" value="KAK0135244.1"/>
    <property type="molecule type" value="Genomic_DNA"/>
</dbReference>
<dbReference type="Proteomes" id="UP001174136">
    <property type="component" value="Unassembled WGS sequence"/>
</dbReference>
<keyword evidence="4" id="KW-1185">Reference proteome</keyword>
<dbReference type="InterPro" id="IPR036291">
    <property type="entry name" value="NAD(P)-bd_dom_sf"/>
</dbReference>
<dbReference type="PRINTS" id="PR00081">
    <property type="entry name" value="GDHRDH"/>
</dbReference>
<dbReference type="Gene3D" id="3.40.50.720">
    <property type="entry name" value="NAD(P)-binding Rossmann-like Domain"/>
    <property type="match status" value="1"/>
</dbReference>
<protein>
    <submittedName>
        <fullName evidence="3">Oxidoreductase C663.09c</fullName>
    </submittedName>
</protein>
<organism evidence="3 4">
    <name type="scientific">Merluccius polli</name>
    <name type="common">Benguela hake</name>
    <name type="synonym">Merluccius cadenati</name>
    <dbReference type="NCBI Taxonomy" id="89951"/>
    <lineage>
        <taxon>Eukaryota</taxon>
        <taxon>Metazoa</taxon>
        <taxon>Chordata</taxon>
        <taxon>Craniata</taxon>
        <taxon>Vertebrata</taxon>
        <taxon>Euteleostomi</taxon>
        <taxon>Actinopterygii</taxon>
        <taxon>Neopterygii</taxon>
        <taxon>Teleostei</taxon>
        <taxon>Neoteleostei</taxon>
        <taxon>Acanthomorphata</taxon>
        <taxon>Zeiogadaria</taxon>
        <taxon>Gadariae</taxon>
        <taxon>Gadiformes</taxon>
        <taxon>Gadoidei</taxon>
        <taxon>Merlucciidae</taxon>
        <taxon>Merluccius</taxon>
    </lineage>
</organism>
<dbReference type="CDD" id="cd05325">
    <property type="entry name" value="carb_red_sniffer_like_SDR_c"/>
    <property type="match status" value="1"/>
</dbReference>
<reference evidence="3" key="1">
    <citation type="journal article" date="2023" name="Front. Mar. Sci.">
        <title>A new Merluccius polli reference genome to investigate the effects of global change in West African waters.</title>
        <authorList>
            <person name="Mateo J.L."/>
            <person name="Blanco-Fernandez C."/>
            <person name="Garcia-Vazquez E."/>
            <person name="Machado-Schiaffino G."/>
        </authorList>
    </citation>
    <scope>NUCLEOTIDE SEQUENCE</scope>
    <source>
        <strain evidence="3">C29</strain>
        <tissue evidence="3">Fin</tissue>
    </source>
</reference>
<dbReference type="PRINTS" id="PR00080">
    <property type="entry name" value="SDRFAMILY"/>
</dbReference>
<comment type="caution">
    <text evidence="3">The sequence shown here is derived from an EMBL/GenBank/DDBJ whole genome shotgun (WGS) entry which is preliminary data.</text>
</comment>
<comment type="similarity">
    <text evidence="1">Belongs to the short-chain dehydrogenases/reductases (SDR) family.</text>
</comment>
<proteinExistence type="inferred from homology"/>
<sequence>MAALAPRSALITGANRGLGLELVRQMAEGRSAGTRHLLACCRHPDGPRSEALQELAKRHPEVITVLQLDTTDLSSIQQCSQQVGSLLGSGGLNLLINNAGIISHGTMQTTSPEEMLATFNTNVMGPMNVTKEFLPHLRAAAAASGTAGMSCSKAAVINISSVLGSIDITAQSYSAYPALAYRISKVALNMMTACAAQEFKQSDILFAVLHPGWVKTDMGGEGAEIEASESVGGMLRVMDSLTEKQNGAFLNYKGEPLSWRTVYCVVLTAVARPRHQVELFHTATLEGQILRGLGLLPLMLAPGQKKGNIFSVKKSWKV</sequence>
<dbReference type="GO" id="GO:0005737">
    <property type="term" value="C:cytoplasm"/>
    <property type="evidence" value="ECO:0007669"/>
    <property type="project" value="TreeGrafter"/>
</dbReference>
<dbReference type="PANTHER" id="PTHR43544:SF33">
    <property type="entry name" value="C-FACTOR"/>
    <property type="match status" value="1"/>
</dbReference>
<name>A0AA47M838_MERPO</name>
<feature type="domain" description="Ketoreductase" evidence="2">
    <location>
        <begin position="7"/>
        <end position="169"/>
    </location>
</feature>
<dbReference type="AlphaFoldDB" id="A0AA47M838"/>